<dbReference type="Pfam" id="PF03109">
    <property type="entry name" value="ABC1"/>
    <property type="match status" value="1"/>
</dbReference>
<accession>A0A4Y9YJC2</accession>
<dbReference type="PANTHER" id="PTHR43173:SF37">
    <property type="entry name" value="ABC1 FAMILY PROTEIN C10F6.14C"/>
    <property type="match status" value="1"/>
</dbReference>
<evidence type="ECO:0000259" key="3">
    <source>
        <dbReference type="Pfam" id="PF03109"/>
    </source>
</evidence>
<sequence>MHRLRLRTISSPARRVLSTATSTSAASGSSAPGPGSSRLKKYARRAGYTGLVLGAGYFADREFNASTVTRNLRTFYTCAIIAADYKLNFQPGMSNEHIVALHTRVAERLFNLLTSNGGLYIKFGQVIASNAALLPKPIQAKFSRLYDDAPQIPYSDVHNLFLSEFGRPPSGPDGMFEEFDEQAVASASIAQVHRARLWPEDRHESDSGGDGWVAVKVQKPAVAKQMEPDLLAFGAVMWMYEHWLFDMPVYFLVDFINDHLRQELDFINEANNAKRAAAFVATDPSLRKRVHIPHVYDALTTRRIMTAEWIDGTRLSDRDGVVALLGADGTRTLVQTMTDLFSAQIFRWGWLHCDPHPGNVLVRPGPELVLLDHGLYVHLSETLRRQYAELWKGMLALDLGTVRRIAGEWGIGMPEVFASAVALRPVRFQKGRTEEEEEFAKEISQYEAGVRMKKMLKGFLTDTDKMPKELVFIGRNMRIMQSNNQLFGSPVNRIKSTGMHASEALENAEGQSTWQKVKRGMHHGVFLGVVHGSDLVWWLRRGEMGTPGGMEDDLEKNMQQFAKDNLGVEINAATFEG</sequence>
<dbReference type="AlphaFoldDB" id="A0A4Y9YJC2"/>
<dbReference type="CDD" id="cd13969">
    <property type="entry name" value="ADCK1-like"/>
    <property type="match status" value="1"/>
</dbReference>
<feature type="compositionally biased region" description="Low complexity" evidence="2">
    <location>
        <begin position="19"/>
        <end position="37"/>
    </location>
</feature>
<name>A0A4Y9YJC2_9AGAM</name>
<reference evidence="4 5" key="1">
    <citation type="submission" date="2019-02" db="EMBL/GenBank/DDBJ databases">
        <title>Genome sequencing of the rare red list fungi Dentipellis fragilis.</title>
        <authorList>
            <person name="Buettner E."/>
            <person name="Kellner H."/>
        </authorList>
    </citation>
    <scope>NUCLEOTIDE SEQUENCE [LARGE SCALE GENOMIC DNA]</scope>
    <source>
        <strain evidence="4 5">DSM 105465</strain>
    </source>
</reference>
<proteinExistence type="inferred from homology"/>
<dbReference type="EMBL" id="SEOQ01000486">
    <property type="protein sequence ID" value="TFY61918.1"/>
    <property type="molecule type" value="Genomic_DNA"/>
</dbReference>
<keyword evidence="5" id="KW-1185">Reference proteome</keyword>
<evidence type="ECO:0000313" key="4">
    <source>
        <dbReference type="EMBL" id="TFY61918.1"/>
    </source>
</evidence>
<evidence type="ECO:0000256" key="1">
    <source>
        <dbReference type="ARBA" id="ARBA00009670"/>
    </source>
</evidence>
<comment type="caution">
    <text evidence="4">The sequence shown here is derived from an EMBL/GenBank/DDBJ whole genome shotgun (WGS) entry which is preliminary data.</text>
</comment>
<evidence type="ECO:0000313" key="5">
    <source>
        <dbReference type="Proteomes" id="UP000298327"/>
    </source>
</evidence>
<dbReference type="InterPro" id="IPR051130">
    <property type="entry name" value="Mito_struct-func_regulator"/>
</dbReference>
<dbReference type="InterPro" id="IPR004147">
    <property type="entry name" value="ABC1_dom"/>
</dbReference>
<dbReference type="Proteomes" id="UP000298327">
    <property type="component" value="Unassembled WGS sequence"/>
</dbReference>
<dbReference type="SUPFAM" id="SSF56112">
    <property type="entry name" value="Protein kinase-like (PK-like)"/>
    <property type="match status" value="1"/>
</dbReference>
<dbReference type="InterPro" id="IPR045307">
    <property type="entry name" value="ADCK1_dom"/>
</dbReference>
<dbReference type="STRING" id="205917.A0A4Y9YJC2"/>
<gene>
    <name evidence="4" type="ORF">EVG20_g6883</name>
</gene>
<feature type="domain" description="ABC1 atypical kinase-like" evidence="3">
    <location>
        <begin position="145"/>
        <end position="403"/>
    </location>
</feature>
<feature type="region of interest" description="Disordered" evidence="2">
    <location>
        <begin position="19"/>
        <end position="38"/>
    </location>
</feature>
<evidence type="ECO:0000256" key="2">
    <source>
        <dbReference type="SAM" id="MobiDB-lite"/>
    </source>
</evidence>
<dbReference type="OrthoDB" id="427480at2759"/>
<dbReference type="InterPro" id="IPR011009">
    <property type="entry name" value="Kinase-like_dom_sf"/>
</dbReference>
<comment type="similarity">
    <text evidence="1">Belongs to the protein kinase superfamily. ADCK protein kinase family.</text>
</comment>
<protein>
    <recommendedName>
        <fullName evidence="3">ABC1 atypical kinase-like domain-containing protein</fullName>
    </recommendedName>
</protein>
<organism evidence="4 5">
    <name type="scientific">Dentipellis fragilis</name>
    <dbReference type="NCBI Taxonomy" id="205917"/>
    <lineage>
        <taxon>Eukaryota</taxon>
        <taxon>Fungi</taxon>
        <taxon>Dikarya</taxon>
        <taxon>Basidiomycota</taxon>
        <taxon>Agaricomycotina</taxon>
        <taxon>Agaricomycetes</taxon>
        <taxon>Russulales</taxon>
        <taxon>Hericiaceae</taxon>
        <taxon>Dentipellis</taxon>
    </lineage>
</organism>
<dbReference type="PANTHER" id="PTHR43173">
    <property type="entry name" value="ABC1 FAMILY PROTEIN"/>
    <property type="match status" value="1"/>
</dbReference>